<dbReference type="InterPro" id="IPR016177">
    <property type="entry name" value="DNA-bd_dom_sf"/>
</dbReference>
<dbReference type="PANTHER" id="PTHR32467">
    <property type="entry name" value="AP2-LIKE ETHYLENE-RESPONSIVE TRANSCRIPTION FACTOR"/>
    <property type="match status" value="1"/>
</dbReference>
<feature type="domain" description="AP2/ERF" evidence="9">
    <location>
        <begin position="176"/>
        <end position="232"/>
    </location>
</feature>
<dbReference type="SMART" id="SM00380">
    <property type="entry name" value="AP2"/>
    <property type="match status" value="2"/>
</dbReference>
<name>A0AAV8Q0R0_ENSVE</name>
<evidence type="ECO:0000256" key="3">
    <source>
        <dbReference type="ARBA" id="ARBA00023015"/>
    </source>
</evidence>
<gene>
    <name evidence="10" type="ORF">OPV22_029284</name>
</gene>
<evidence type="ECO:0000259" key="9">
    <source>
        <dbReference type="PROSITE" id="PS51032"/>
    </source>
</evidence>
<dbReference type="Proteomes" id="UP001222027">
    <property type="component" value="Unassembled WGS sequence"/>
</dbReference>
<evidence type="ECO:0000313" key="11">
    <source>
        <dbReference type="Proteomes" id="UP001222027"/>
    </source>
</evidence>
<dbReference type="GO" id="GO:0005634">
    <property type="term" value="C:nucleus"/>
    <property type="evidence" value="ECO:0007669"/>
    <property type="project" value="UniProtKB-SubCell"/>
</dbReference>
<evidence type="ECO:0000256" key="2">
    <source>
        <dbReference type="ARBA" id="ARBA00022737"/>
    </source>
</evidence>
<feature type="region of interest" description="Disordered" evidence="8">
    <location>
        <begin position="23"/>
        <end position="43"/>
    </location>
</feature>
<evidence type="ECO:0000256" key="5">
    <source>
        <dbReference type="ARBA" id="ARBA00023163"/>
    </source>
</evidence>
<keyword evidence="2" id="KW-0677">Repeat</keyword>
<dbReference type="GO" id="GO:0003700">
    <property type="term" value="F:DNA-binding transcription factor activity"/>
    <property type="evidence" value="ECO:0007669"/>
    <property type="project" value="InterPro"/>
</dbReference>
<proteinExistence type="inferred from homology"/>
<feature type="compositionally biased region" description="Basic residues" evidence="8">
    <location>
        <begin position="162"/>
        <end position="171"/>
    </location>
</feature>
<dbReference type="Gene3D" id="3.30.730.10">
    <property type="entry name" value="AP2/ERF domain"/>
    <property type="match status" value="2"/>
</dbReference>
<keyword evidence="6" id="KW-0539">Nucleus</keyword>
<evidence type="ECO:0000256" key="4">
    <source>
        <dbReference type="ARBA" id="ARBA00023125"/>
    </source>
</evidence>
<dbReference type="GO" id="GO:0003677">
    <property type="term" value="F:DNA binding"/>
    <property type="evidence" value="ECO:0007669"/>
    <property type="project" value="UniProtKB-KW"/>
</dbReference>
<feature type="compositionally biased region" description="Acidic residues" evidence="8">
    <location>
        <begin position="80"/>
        <end position="89"/>
    </location>
</feature>
<feature type="region of interest" description="Disordered" evidence="8">
    <location>
        <begin position="78"/>
        <end position="101"/>
    </location>
</feature>
<keyword evidence="3" id="KW-0805">Transcription regulation</keyword>
<feature type="domain" description="AP2/ERF" evidence="9">
    <location>
        <begin position="268"/>
        <end position="325"/>
    </location>
</feature>
<dbReference type="FunFam" id="3.30.730.10:FF:000004">
    <property type="entry name" value="AP2-like ethylene-responsive transcription factor"/>
    <property type="match status" value="1"/>
</dbReference>
<keyword evidence="5" id="KW-0804">Transcription</keyword>
<dbReference type="PANTHER" id="PTHR32467:SF118">
    <property type="entry name" value="ETHYLENE-RESPONSIVE TRANSCRIPTION FACTOR RAP2-7"/>
    <property type="match status" value="1"/>
</dbReference>
<dbReference type="AlphaFoldDB" id="A0AAV8Q0R0"/>
<comment type="caution">
    <text evidence="10">The sequence shown here is derived from an EMBL/GenBank/DDBJ whole genome shotgun (WGS) entry which is preliminary data.</text>
</comment>
<organism evidence="10 11">
    <name type="scientific">Ensete ventricosum</name>
    <name type="common">Abyssinian banana</name>
    <name type="synonym">Musa ensete</name>
    <dbReference type="NCBI Taxonomy" id="4639"/>
    <lineage>
        <taxon>Eukaryota</taxon>
        <taxon>Viridiplantae</taxon>
        <taxon>Streptophyta</taxon>
        <taxon>Embryophyta</taxon>
        <taxon>Tracheophyta</taxon>
        <taxon>Spermatophyta</taxon>
        <taxon>Magnoliopsida</taxon>
        <taxon>Liliopsida</taxon>
        <taxon>Zingiberales</taxon>
        <taxon>Musaceae</taxon>
        <taxon>Ensete</taxon>
    </lineage>
</organism>
<sequence>MGKRSNRIEDEFLGGAMLDLNLASSSDRSGAGPVDDSRSSNSSGLNAEVMVDMIDEDYCSTQPAAAFEFSILKSCTSGEGENEVEEQTEEDRRQPGIVTRQLFPPTPVVPRVFQLPMVASASSSTRPHWLDFTFSHAEVPTEWRVIHKQQQQQQQQPPPQHQVKRSRRGPRSRSSEYRGVTFYRRTGRWESHIWDCGKQVYLGGFDTADAAARAYDRAAIRFRGVDADINFNFRDYEEDLKEMKNLPKEEFVHTLRRQSTGFSRGSSKYRGVTLHKCGRWEARMGQVLGKKYIYLGLFDSEMEAARAYDKAAIKYNGKEAITNFDPSTYEEELLLEGDKEGHDMDLNLRISQPAVHNQRGNQNPMGDQFEASDAGKARQDETEEF</sequence>
<keyword evidence="4" id="KW-0238">DNA-binding</keyword>
<feature type="region of interest" description="Disordered" evidence="8">
    <location>
        <begin position="356"/>
        <end position="385"/>
    </location>
</feature>
<comment type="similarity">
    <text evidence="7">Belongs to the AP2/ERF transcription factor family. AP2 subfamily.</text>
</comment>
<dbReference type="InterPro" id="IPR036955">
    <property type="entry name" value="AP2/ERF_dom_sf"/>
</dbReference>
<evidence type="ECO:0000256" key="1">
    <source>
        <dbReference type="ARBA" id="ARBA00004123"/>
    </source>
</evidence>
<evidence type="ECO:0000256" key="6">
    <source>
        <dbReference type="ARBA" id="ARBA00023242"/>
    </source>
</evidence>
<evidence type="ECO:0000256" key="8">
    <source>
        <dbReference type="SAM" id="MobiDB-lite"/>
    </source>
</evidence>
<dbReference type="FunFam" id="3.30.730.10:FF:000002">
    <property type="entry name" value="AP2-like ethylene-responsive transcription factor"/>
    <property type="match status" value="1"/>
</dbReference>
<accession>A0AAV8Q0R0</accession>
<dbReference type="Pfam" id="PF00847">
    <property type="entry name" value="AP2"/>
    <property type="match status" value="2"/>
</dbReference>
<dbReference type="EMBL" id="JAQQAF010000008">
    <property type="protein sequence ID" value="KAJ8466732.1"/>
    <property type="molecule type" value="Genomic_DNA"/>
</dbReference>
<comment type="subcellular location">
    <subcellularLocation>
        <location evidence="1">Nucleus</location>
    </subcellularLocation>
</comment>
<reference evidence="10 11" key="1">
    <citation type="submission" date="2022-12" db="EMBL/GenBank/DDBJ databases">
        <title>Chromosome-scale assembly of the Ensete ventricosum genome.</title>
        <authorList>
            <person name="Dussert Y."/>
            <person name="Stocks J."/>
            <person name="Wendawek A."/>
            <person name="Woldeyes F."/>
            <person name="Nichols R.A."/>
            <person name="Borrell J.S."/>
        </authorList>
    </citation>
    <scope>NUCLEOTIDE SEQUENCE [LARGE SCALE GENOMIC DNA]</scope>
    <source>
        <strain evidence="11">cv. Maze</strain>
        <tissue evidence="10">Seeds</tissue>
    </source>
</reference>
<protein>
    <recommendedName>
        <fullName evidence="9">AP2/ERF domain-containing protein</fullName>
    </recommendedName>
</protein>
<dbReference type="PROSITE" id="PS51032">
    <property type="entry name" value="AP2_ERF"/>
    <property type="match status" value="2"/>
</dbReference>
<dbReference type="GO" id="GO:0009909">
    <property type="term" value="P:regulation of flower development"/>
    <property type="evidence" value="ECO:0007669"/>
    <property type="project" value="UniProtKB-ARBA"/>
</dbReference>
<dbReference type="PRINTS" id="PR00367">
    <property type="entry name" value="ETHRSPELEMNT"/>
</dbReference>
<feature type="region of interest" description="Disordered" evidence="8">
    <location>
        <begin position="145"/>
        <end position="177"/>
    </location>
</feature>
<dbReference type="InterPro" id="IPR001471">
    <property type="entry name" value="AP2/ERF_dom"/>
</dbReference>
<feature type="compositionally biased region" description="Polar residues" evidence="8">
    <location>
        <begin position="356"/>
        <end position="365"/>
    </location>
</feature>
<evidence type="ECO:0000256" key="7">
    <source>
        <dbReference type="ARBA" id="ARBA00037973"/>
    </source>
</evidence>
<keyword evidence="11" id="KW-1185">Reference proteome</keyword>
<evidence type="ECO:0000313" key="10">
    <source>
        <dbReference type="EMBL" id="KAJ8466732.1"/>
    </source>
</evidence>
<feature type="compositionally biased region" description="Basic and acidic residues" evidence="8">
    <location>
        <begin position="373"/>
        <end position="385"/>
    </location>
</feature>
<dbReference type="SUPFAM" id="SSF54171">
    <property type="entry name" value="DNA-binding domain"/>
    <property type="match status" value="2"/>
</dbReference>
<dbReference type="CDD" id="cd00018">
    <property type="entry name" value="AP2"/>
    <property type="match status" value="1"/>
</dbReference>